<feature type="domain" description="NodB homology" evidence="5">
    <location>
        <begin position="39"/>
        <end position="258"/>
    </location>
</feature>
<dbReference type="InterPro" id="IPR002509">
    <property type="entry name" value="NODB_dom"/>
</dbReference>
<dbReference type="RefSeq" id="WP_057834695.1">
    <property type="nucleotide sequence ID" value="NZ_LLXZ01000049.1"/>
</dbReference>
<reference evidence="6 7" key="1">
    <citation type="submission" date="2014-03" db="EMBL/GenBank/DDBJ databases">
        <title>Bradyrhizobium valentinum sp. nov., isolated from effective nodules of Lupinus mariae-josephae, a lupine endemic of basic-lime soils in Eastern Spain.</title>
        <authorList>
            <person name="Duran D."/>
            <person name="Rey L."/>
            <person name="Navarro A."/>
            <person name="Busquets A."/>
            <person name="Imperial J."/>
            <person name="Ruiz-Argueso T."/>
        </authorList>
    </citation>
    <scope>NUCLEOTIDE SEQUENCE [LARGE SCALE GENOMIC DNA]</scope>
    <source>
        <strain evidence="6 7">PAC68</strain>
    </source>
</reference>
<dbReference type="OrthoDB" id="9784220at2"/>
<dbReference type="Proteomes" id="UP000050863">
    <property type="component" value="Unassembled WGS sequence"/>
</dbReference>
<accession>A0A0R3M0V5</accession>
<dbReference type="STRING" id="280332.CQ12_04870"/>
<comment type="similarity">
    <text evidence="2">Belongs to the polysaccharide deacetylase family.</text>
</comment>
<dbReference type="PANTHER" id="PTHR47561:SF1">
    <property type="entry name" value="POLYSACCHARIDE DEACETYLASE FAMILY PROTEIN (AFU_ORTHOLOGUE AFUA_6G05030)"/>
    <property type="match status" value="1"/>
</dbReference>
<evidence type="ECO:0000313" key="7">
    <source>
        <dbReference type="Proteomes" id="UP000050863"/>
    </source>
</evidence>
<evidence type="ECO:0000256" key="2">
    <source>
        <dbReference type="ARBA" id="ARBA00010973"/>
    </source>
</evidence>
<dbReference type="GO" id="GO:0016810">
    <property type="term" value="F:hydrolase activity, acting on carbon-nitrogen (but not peptide) bonds"/>
    <property type="evidence" value="ECO:0007669"/>
    <property type="project" value="InterPro"/>
</dbReference>
<organism evidence="6 7">
    <name type="scientific">Bradyrhizobium jicamae</name>
    <dbReference type="NCBI Taxonomy" id="280332"/>
    <lineage>
        <taxon>Bacteria</taxon>
        <taxon>Pseudomonadati</taxon>
        <taxon>Pseudomonadota</taxon>
        <taxon>Alphaproteobacteria</taxon>
        <taxon>Hyphomicrobiales</taxon>
        <taxon>Nitrobacteraceae</taxon>
        <taxon>Bradyrhizobium</taxon>
    </lineage>
</organism>
<evidence type="ECO:0000313" key="6">
    <source>
        <dbReference type="EMBL" id="KRR11197.1"/>
    </source>
</evidence>
<keyword evidence="7" id="KW-1185">Reference proteome</keyword>
<evidence type="ECO:0000256" key="1">
    <source>
        <dbReference type="ARBA" id="ARBA00003236"/>
    </source>
</evidence>
<comment type="caution">
    <text evidence="6">The sequence shown here is derived from an EMBL/GenBank/DDBJ whole genome shotgun (WGS) entry which is preliminary data.</text>
</comment>
<evidence type="ECO:0000256" key="4">
    <source>
        <dbReference type="ARBA" id="ARBA00032976"/>
    </source>
</evidence>
<evidence type="ECO:0000259" key="5">
    <source>
        <dbReference type="PROSITE" id="PS51677"/>
    </source>
</evidence>
<dbReference type="AlphaFoldDB" id="A0A0R3M0V5"/>
<dbReference type="SUPFAM" id="SSF88713">
    <property type="entry name" value="Glycoside hydrolase/deacetylase"/>
    <property type="match status" value="1"/>
</dbReference>
<dbReference type="Gene3D" id="3.20.20.370">
    <property type="entry name" value="Glycoside hydrolase/deacetylase"/>
    <property type="match status" value="1"/>
</dbReference>
<dbReference type="InterPro" id="IPR011330">
    <property type="entry name" value="Glyco_hydro/deAcase_b/a-brl"/>
</dbReference>
<comment type="function">
    <text evidence="1">Is involved in generating a small heat-stable compound (Nod), an acylated oligomer of N-acetylglucosamine, that stimulates mitosis in various plant protoplasts.</text>
</comment>
<sequence length="281" mass="32024">MISLARRTQHHWPDGARCVIGLTLDFDGTSLELGRGQLPYGARSHGRYSAKCGIPRFVDMFARQNVPWTFYVSGYDAEVSPDLVRSISRSGVEIGSHGYFHEGSDPGDAEPELLERTHRLLTEITGVEPRGWRSPSGHKTARTLRKLRELGYVYDSSDKDFDLPYLARYDGEERNDYVCLPNNTSSLDDFPFYRVSYTPPSEVLTHWKQEFDAIYAEGGYFNLTVHPRVGYGSGSPARVAIVERLIEYIRPHEGVRFVGMLELAQWCLARPAEWRRDWSGQ</sequence>
<evidence type="ECO:0000256" key="3">
    <source>
        <dbReference type="ARBA" id="ARBA00020071"/>
    </source>
</evidence>
<dbReference type="GO" id="GO:0005975">
    <property type="term" value="P:carbohydrate metabolic process"/>
    <property type="evidence" value="ECO:0007669"/>
    <property type="project" value="InterPro"/>
</dbReference>
<dbReference type="Pfam" id="PF01522">
    <property type="entry name" value="Polysacc_deac_1"/>
    <property type="match status" value="1"/>
</dbReference>
<gene>
    <name evidence="6" type="ORF">CQ12_04870</name>
</gene>
<dbReference type="PROSITE" id="PS51677">
    <property type="entry name" value="NODB"/>
    <property type="match status" value="1"/>
</dbReference>
<name>A0A0R3M0V5_9BRAD</name>
<protein>
    <recommendedName>
        <fullName evidence="3">Chitooligosaccharide deacetylase</fullName>
    </recommendedName>
    <alternativeName>
        <fullName evidence="4">Nodulation protein B</fullName>
    </alternativeName>
</protein>
<dbReference type="EMBL" id="LLXZ01000049">
    <property type="protein sequence ID" value="KRR11197.1"/>
    <property type="molecule type" value="Genomic_DNA"/>
</dbReference>
<dbReference type="PANTHER" id="PTHR47561">
    <property type="entry name" value="POLYSACCHARIDE DEACETYLASE FAMILY PROTEIN (AFU_ORTHOLOGUE AFUA_6G05030)"/>
    <property type="match status" value="1"/>
</dbReference>
<proteinExistence type="inferred from homology"/>